<evidence type="ECO:0000313" key="11">
    <source>
        <dbReference type="EMBL" id="CED71176.1"/>
    </source>
</evidence>
<protein>
    <submittedName>
        <fullName evidence="11">Putative membrane-associated sulfatase</fullName>
    </submittedName>
</protein>
<evidence type="ECO:0000256" key="7">
    <source>
        <dbReference type="ARBA" id="ARBA00023136"/>
    </source>
</evidence>
<dbReference type="KEGG" id="awd:AWOD_I_1090"/>
<dbReference type="HOGENOM" id="CLU_018534_1_0_6"/>
<dbReference type="GO" id="GO:0009244">
    <property type="term" value="P:lipopolysaccharide core region biosynthetic process"/>
    <property type="evidence" value="ECO:0007669"/>
    <property type="project" value="TreeGrafter"/>
</dbReference>
<keyword evidence="7 8" id="KW-0472">Membrane</keyword>
<dbReference type="STRING" id="80852.AWOD_I_1090"/>
<feature type="transmembrane region" description="Helical" evidence="8">
    <location>
        <begin position="79"/>
        <end position="101"/>
    </location>
</feature>
<dbReference type="EMBL" id="LN554846">
    <property type="protein sequence ID" value="CED71176.1"/>
    <property type="molecule type" value="Genomic_DNA"/>
</dbReference>
<evidence type="ECO:0000313" key="12">
    <source>
        <dbReference type="Proteomes" id="UP000032427"/>
    </source>
</evidence>
<dbReference type="Proteomes" id="UP000032427">
    <property type="component" value="Chromosome 1"/>
</dbReference>
<dbReference type="InterPro" id="IPR000917">
    <property type="entry name" value="Sulfatase_N"/>
</dbReference>
<dbReference type="SUPFAM" id="SSF53649">
    <property type="entry name" value="Alkaline phosphatase-like"/>
    <property type="match status" value="1"/>
</dbReference>
<keyword evidence="3" id="KW-0997">Cell inner membrane</keyword>
<evidence type="ECO:0000256" key="6">
    <source>
        <dbReference type="ARBA" id="ARBA00022989"/>
    </source>
</evidence>
<evidence type="ECO:0000259" key="9">
    <source>
        <dbReference type="Pfam" id="PF00884"/>
    </source>
</evidence>
<accession>A0A090IKH2</accession>
<dbReference type="NCBIfam" id="NF028537">
    <property type="entry name" value="P_eth_NH2_trans"/>
    <property type="match status" value="1"/>
</dbReference>
<keyword evidence="4" id="KW-0808">Transferase</keyword>
<keyword evidence="12" id="KW-1185">Reference proteome</keyword>
<feature type="domain" description="Sulfatase N-terminal" evidence="9">
    <location>
        <begin position="241"/>
        <end position="532"/>
    </location>
</feature>
<dbReference type="GO" id="GO:0005886">
    <property type="term" value="C:plasma membrane"/>
    <property type="evidence" value="ECO:0007669"/>
    <property type="project" value="UniProtKB-SubCell"/>
</dbReference>
<dbReference type="InterPro" id="IPR040423">
    <property type="entry name" value="PEA_transferase"/>
</dbReference>
<dbReference type="InterPro" id="IPR058130">
    <property type="entry name" value="PEA_transf_C"/>
</dbReference>
<feature type="domain" description="Phosphoethanolamine transferase N-terminal" evidence="10">
    <location>
        <begin position="60"/>
        <end position="210"/>
    </location>
</feature>
<dbReference type="InterPro" id="IPR017850">
    <property type="entry name" value="Alkaline_phosphatase_core_sf"/>
</dbReference>
<organism evidence="11 12">
    <name type="scientific">Aliivibrio wodanis</name>
    <dbReference type="NCBI Taxonomy" id="80852"/>
    <lineage>
        <taxon>Bacteria</taxon>
        <taxon>Pseudomonadati</taxon>
        <taxon>Pseudomonadota</taxon>
        <taxon>Gammaproteobacteria</taxon>
        <taxon>Vibrionales</taxon>
        <taxon>Vibrionaceae</taxon>
        <taxon>Aliivibrio</taxon>
    </lineage>
</organism>
<feature type="transmembrane region" description="Helical" evidence="8">
    <location>
        <begin position="121"/>
        <end position="143"/>
    </location>
</feature>
<dbReference type="PANTHER" id="PTHR30443:SF0">
    <property type="entry name" value="PHOSPHOETHANOLAMINE TRANSFERASE EPTA"/>
    <property type="match status" value="1"/>
</dbReference>
<proteinExistence type="predicted"/>
<evidence type="ECO:0000256" key="3">
    <source>
        <dbReference type="ARBA" id="ARBA00022519"/>
    </source>
</evidence>
<evidence type="ECO:0000256" key="5">
    <source>
        <dbReference type="ARBA" id="ARBA00022692"/>
    </source>
</evidence>
<dbReference type="PANTHER" id="PTHR30443">
    <property type="entry name" value="INNER MEMBRANE PROTEIN"/>
    <property type="match status" value="1"/>
</dbReference>
<feature type="transmembrane region" description="Helical" evidence="8">
    <location>
        <begin position="12"/>
        <end position="31"/>
    </location>
</feature>
<evidence type="ECO:0000256" key="2">
    <source>
        <dbReference type="ARBA" id="ARBA00022475"/>
    </source>
</evidence>
<dbReference type="InterPro" id="IPR012549">
    <property type="entry name" value="EptA-like_N"/>
</dbReference>
<dbReference type="Gene3D" id="3.40.720.10">
    <property type="entry name" value="Alkaline Phosphatase, subunit A"/>
    <property type="match status" value="1"/>
</dbReference>
<keyword evidence="2" id="KW-1003">Cell membrane</keyword>
<dbReference type="Pfam" id="PF08019">
    <property type="entry name" value="EptA_B_N"/>
    <property type="match status" value="1"/>
</dbReference>
<comment type="subcellular location">
    <subcellularLocation>
        <location evidence="1">Cell inner membrane</location>
        <topology evidence="1">Multi-pass membrane protein</topology>
    </subcellularLocation>
</comment>
<dbReference type="GeneID" id="28540654"/>
<reference evidence="12" key="1">
    <citation type="submission" date="2014-09" db="EMBL/GenBank/DDBJ databases">
        <authorList>
            <person name="Hjerde E."/>
        </authorList>
    </citation>
    <scope>NUCLEOTIDE SEQUENCE [LARGE SCALE GENOMIC DNA]</scope>
    <source>
        <strain evidence="12">06/09/139</strain>
    </source>
</reference>
<dbReference type="OrthoDB" id="9786870at2"/>
<dbReference type="GO" id="GO:0016776">
    <property type="term" value="F:phosphotransferase activity, phosphate group as acceptor"/>
    <property type="evidence" value="ECO:0007669"/>
    <property type="project" value="TreeGrafter"/>
</dbReference>
<dbReference type="AlphaFoldDB" id="A0A090IKH2"/>
<sequence length="550" mass="62385">MKNNKPLMNRNLPFVAFTLLLAIYFITVINISLYKELNNILGQLDNVKIGFILSIPFFFLAIFNLLFTLFTWPKFSKPFFIIITIMSSVVSYASYNYGILFDQNMIVNIVETDSSEATSYLSTYSAIWVLLMGGIPSLLIFKAPLPKRIKLVKLVLAKIVSILVSIAVIGVIASLYYQDYASVGRNNTILKRMIIPNQFISSTVGYIKKSYFSEPIPYKKIALDAKQITKLQDKNNTKPTLIVFVVGETARSQNYQANGYPRPTNQYTQDLDMVSFQDVDACGTATAVSVPCMFSALTHHTFDRNTADNQDNLLDILQRANISLLWKENDGGDKDVAKRINKVSIDRSRKDAVCNGNTCYDIALLENFEQNVDDLAGNRMIAMHLIGSHGPTYYQRYPQDKATFQPDCPRADIENCSIEEIVNTYDNTILYTDYVISQTVAKLKSLQDRYNTALIYVSDHGESLGENGIFLHGLPYSLAPEYQTKVPLMVWMSPSFKESKNVNYDCLQRRSQLRNSYSHDNIFHSVLGIMDIETKEYNKTLDLFSLCRTS</sequence>
<feature type="transmembrane region" description="Helical" evidence="8">
    <location>
        <begin position="155"/>
        <end position="177"/>
    </location>
</feature>
<gene>
    <name evidence="11" type="ORF">AWOD_I_1090</name>
</gene>
<evidence type="ECO:0000256" key="1">
    <source>
        <dbReference type="ARBA" id="ARBA00004429"/>
    </source>
</evidence>
<dbReference type="CDD" id="cd16017">
    <property type="entry name" value="LptA"/>
    <property type="match status" value="1"/>
</dbReference>
<feature type="transmembrane region" description="Helical" evidence="8">
    <location>
        <begin position="51"/>
        <end position="72"/>
    </location>
</feature>
<evidence type="ECO:0000256" key="8">
    <source>
        <dbReference type="SAM" id="Phobius"/>
    </source>
</evidence>
<evidence type="ECO:0000256" key="4">
    <source>
        <dbReference type="ARBA" id="ARBA00022679"/>
    </source>
</evidence>
<evidence type="ECO:0000259" key="10">
    <source>
        <dbReference type="Pfam" id="PF08019"/>
    </source>
</evidence>
<dbReference type="Pfam" id="PF00884">
    <property type="entry name" value="Sulfatase"/>
    <property type="match status" value="1"/>
</dbReference>
<name>A0A090IKH2_9GAMM</name>
<keyword evidence="5 8" id="KW-0812">Transmembrane</keyword>
<keyword evidence="6 8" id="KW-1133">Transmembrane helix</keyword>
<dbReference type="PATRIC" id="fig|80852.17.peg.1117"/>